<evidence type="ECO:0000256" key="5">
    <source>
        <dbReference type="ARBA" id="ARBA00022898"/>
    </source>
</evidence>
<gene>
    <name evidence="8" type="primary">TorTAA1</name>
    <name evidence="8" type="ORF">TorRG33x02_078580</name>
</gene>
<keyword evidence="9" id="KW-1185">Reference proteome</keyword>
<feature type="domain" description="Alliinase C-terminal" evidence="7">
    <location>
        <begin position="105"/>
        <end position="461"/>
    </location>
</feature>
<dbReference type="InParanoid" id="A0A2P5FEQ9"/>
<evidence type="ECO:0000313" key="8">
    <source>
        <dbReference type="EMBL" id="PON96269.1"/>
    </source>
</evidence>
<dbReference type="AlphaFoldDB" id="A0A2P5FEQ9"/>
<evidence type="ECO:0000256" key="4">
    <source>
        <dbReference type="ARBA" id="ARBA00022576"/>
    </source>
</evidence>
<keyword evidence="5" id="KW-0663">Pyridoxal phosphate</keyword>
<dbReference type="Pfam" id="PF04863">
    <property type="entry name" value="EGF_alliinase"/>
    <property type="match status" value="1"/>
</dbReference>
<evidence type="ECO:0000313" key="9">
    <source>
        <dbReference type="Proteomes" id="UP000237000"/>
    </source>
</evidence>
<dbReference type="Pfam" id="PF04864">
    <property type="entry name" value="Alliinase_C"/>
    <property type="match status" value="1"/>
</dbReference>
<reference evidence="9" key="1">
    <citation type="submission" date="2016-06" db="EMBL/GenBank/DDBJ databases">
        <title>Parallel loss of symbiosis genes in relatives of nitrogen-fixing non-legume Parasponia.</title>
        <authorList>
            <person name="Van Velzen R."/>
            <person name="Holmer R."/>
            <person name="Bu F."/>
            <person name="Rutten L."/>
            <person name="Van Zeijl A."/>
            <person name="Liu W."/>
            <person name="Santuari L."/>
            <person name="Cao Q."/>
            <person name="Sharma T."/>
            <person name="Shen D."/>
            <person name="Roswanjaya Y."/>
            <person name="Wardhani T."/>
            <person name="Kalhor M.S."/>
            <person name="Jansen J."/>
            <person name="Van den Hoogen J."/>
            <person name="Gungor B."/>
            <person name="Hartog M."/>
            <person name="Hontelez J."/>
            <person name="Verver J."/>
            <person name="Yang W.-C."/>
            <person name="Schijlen E."/>
            <person name="Repin R."/>
            <person name="Schilthuizen M."/>
            <person name="Schranz E."/>
            <person name="Heidstra R."/>
            <person name="Miyata K."/>
            <person name="Fedorova E."/>
            <person name="Kohlen W."/>
            <person name="Bisseling T."/>
            <person name="Smit S."/>
            <person name="Geurts R."/>
        </authorList>
    </citation>
    <scope>NUCLEOTIDE SEQUENCE [LARGE SCALE GENOMIC DNA]</scope>
    <source>
        <strain evidence="9">cv. RG33-2</strain>
    </source>
</reference>
<evidence type="ECO:0000256" key="1">
    <source>
        <dbReference type="ARBA" id="ARBA00001933"/>
    </source>
</evidence>
<dbReference type="Gene3D" id="2.10.25.30">
    <property type="entry name" value="EGF-like, alliinase"/>
    <property type="match status" value="1"/>
</dbReference>
<evidence type="ECO:0000259" key="7">
    <source>
        <dbReference type="Pfam" id="PF04864"/>
    </source>
</evidence>
<comment type="similarity">
    <text evidence="2">Belongs to the alliinase family.</text>
</comment>
<dbReference type="InterPro" id="IPR015422">
    <property type="entry name" value="PyrdxlP-dep_Trfase_small"/>
</dbReference>
<dbReference type="CDD" id="cd00609">
    <property type="entry name" value="AAT_like"/>
    <property type="match status" value="1"/>
</dbReference>
<comment type="caution">
    <text evidence="8">The sequence shown here is derived from an EMBL/GenBank/DDBJ whole genome shotgun (WGS) entry which is preliminary data.</text>
</comment>
<dbReference type="EMBL" id="JXTC01000039">
    <property type="protein sequence ID" value="PON96269.1"/>
    <property type="molecule type" value="Genomic_DNA"/>
</dbReference>
<dbReference type="InterPro" id="IPR006948">
    <property type="entry name" value="Alliinase_C"/>
</dbReference>
<dbReference type="GO" id="GO:0016846">
    <property type="term" value="F:carbon-sulfur lyase activity"/>
    <property type="evidence" value="ECO:0007669"/>
    <property type="project" value="InterPro"/>
</dbReference>
<dbReference type="GO" id="GO:0006520">
    <property type="term" value="P:amino acid metabolic process"/>
    <property type="evidence" value="ECO:0007669"/>
    <property type="project" value="TreeGrafter"/>
</dbReference>
<dbReference type="InterPro" id="IPR006947">
    <property type="entry name" value="EGF_alliinase"/>
</dbReference>
<dbReference type="InterPro" id="IPR037029">
    <property type="entry name" value="Alliinase_N_sf"/>
</dbReference>
<sequence length="471" mass="52422">MAKTTKMFKLVLVILVCSISLNLVFVFKMVNVLGGGDHHYFLELSWTKRAAAEAEYVAAISCSGHGRAYMDGLILDQDGNKEPVCECNACYGGPRCSQFLPSCAADANGGDPYFLEPFWMENAASSGVLVAGWHRMGYSFNFQPFMVMSKELESHIRELHALVGNAVTEGKYIVFGVGSTQLLNAAVHALSPQNSSSPARVVASFPYYPLSKQQTEYFNAVDYKFEGDASLWKNKSDAATMNLIELVTSPNNPDGQLKWAQLQGPNVKAIYDRVYYWPHFTAISAPADEDIMLFSISKLTGHAGTRFGWAVVKDESVFKRMSTYVLLNTQGVSRESQLRALQLIKVVLEEGGKPIFDFGYTTMSSRWEKLNETLSLSRRFTLQKIGAKYCNFLHKIRGPSPAYAWLKCEREEAKDCYAILKAANIIGRSGSLFGAEDRYVRLSLVKTQDDFDQLLHQVKKLISDEGSAKAI</sequence>
<evidence type="ECO:0000259" key="6">
    <source>
        <dbReference type="Pfam" id="PF04863"/>
    </source>
</evidence>
<dbReference type="InterPro" id="IPR015424">
    <property type="entry name" value="PyrdxlP-dep_Trfase"/>
</dbReference>
<dbReference type="FunCoup" id="A0A2P5FEQ9">
    <property type="interactions" value="191"/>
</dbReference>
<dbReference type="Proteomes" id="UP000237000">
    <property type="component" value="Unassembled WGS sequence"/>
</dbReference>
<dbReference type="Gene3D" id="3.40.640.10">
    <property type="entry name" value="Type I PLP-dependent aspartate aminotransferase-like (Major domain)"/>
    <property type="match status" value="1"/>
</dbReference>
<dbReference type="SUPFAM" id="SSF53383">
    <property type="entry name" value="PLP-dependent transferases"/>
    <property type="match status" value="1"/>
</dbReference>
<dbReference type="InterPro" id="IPR015421">
    <property type="entry name" value="PyrdxlP-dep_Trfase_major"/>
</dbReference>
<keyword evidence="4 8" id="KW-0032">Aminotransferase</keyword>
<evidence type="ECO:0000256" key="3">
    <source>
        <dbReference type="ARBA" id="ARBA00011738"/>
    </source>
</evidence>
<comment type="cofactor">
    <cofactor evidence="1">
        <name>pyridoxal 5'-phosphate</name>
        <dbReference type="ChEBI" id="CHEBI:597326"/>
    </cofactor>
</comment>
<name>A0A2P5FEQ9_TREOI</name>
<dbReference type="OrthoDB" id="2020362at2759"/>
<dbReference type="STRING" id="63057.A0A2P5FEQ9"/>
<organism evidence="8 9">
    <name type="scientific">Trema orientale</name>
    <name type="common">Charcoal tree</name>
    <name type="synonym">Celtis orientalis</name>
    <dbReference type="NCBI Taxonomy" id="63057"/>
    <lineage>
        <taxon>Eukaryota</taxon>
        <taxon>Viridiplantae</taxon>
        <taxon>Streptophyta</taxon>
        <taxon>Embryophyta</taxon>
        <taxon>Tracheophyta</taxon>
        <taxon>Spermatophyta</taxon>
        <taxon>Magnoliopsida</taxon>
        <taxon>eudicotyledons</taxon>
        <taxon>Gunneridae</taxon>
        <taxon>Pentapetalae</taxon>
        <taxon>rosids</taxon>
        <taxon>fabids</taxon>
        <taxon>Rosales</taxon>
        <taxon>Cannabaceae</taxon>
        <taxon>Trema</taxon>
    </lineage>
</organism>
<evidence type="ECO:0000256" key="2">
    <source>
        <dbReference type="ARBA" id="ARBA00006312"/>
    </source>
</evidence>
<dbReference type="PANTHER" id="PTHR43795:SF20">
    <property type="entry name" value="TRYPTOPHAN AMINOTRANSFERASE-RELATED PROTEIN 3"/>
    <property type="match status" value="1"/>
</dbReference>
<accession>A0A2P5FEQ9</accession>
<protein>
    <submittedName>
        <fullName evidence="8">Trytophan aminotransferase</fullName>
    </submittedName>
</protein>
<dbReference type="InterPro" id="IPR050478">
    <property type="entry name" value="Ethylene_sulfur-biosynth"/>
</dbReference>
<comment type="subunit">
    <text evidence="3">Homodimer.</text>
</comment>
<feature type="domain" description="Alliinase EGF-like" evidence="6">
    <location>
        <begin position="45"/>
        <end position="103"/>
    </location>
</feature>
<dbReference type="PANTHER" id="PTHR43795">
    <property type="entry name" value="BIFUNCTIONAL ASPARTATE AMINOTRANSFERASE AND GLUTAMATE/ASPARTATE-PREPHENATE AMINOTRANSFERASE-RELATED"/>
    <property type="match status" value="1"/>
</dbReference>
<dbReference type="GO" id="GO:0008483">
    <property type="term" value="F:transaminase activity"/>
    <property type="evidence" value="ECO:0007669"/>
    <property type="project" value="UniProtKB-KW"/>
</dbReference>
<proteinExistence type="inferred from homology"/>
<dbReference type="Gene3D" id="3.90.1150.10">
    <property type="entry name" value="Aspartate Aminotransferase, domain 1"/>
    <property type="match status" value="1"/>
</dbReference>
<keyword evidence="8" id="KW-0808">Transferase</keyword>